<dbReference type="AlphaFoldDB" id="A0AAD4T304"/>
<evidence type="ECO:0000313" key="2">
    <source>
        <dbReference type="Proteomes" id="UP001202328"/>
    </source>
</evidence>
<gene>
    <name evidence="1" type="ORF">MKW98_002932</name>
</gene>
<feature type="non-terminal residue" evidence="1">
    <location>
        <position position="124"/>
    </location>
</feature>
<sequence>MNPNDYNVPQNPTAARRFRLNRLLTMPFYVQLRCMRLQTPKEARRLRLDRLLTKPLYLQLRSIRLQHHNQVAHTDIFDVEPANHQNYNQAEHTDILDVEPANHHNYNAPENPTEARRFRLARLL</sequence>
<keyword evidence="2" id="KW-1185">Reference proteome</keyword>
<name>A0AAD4T304_9MAGN</name>
<evidence type="ECO:0000313" key="1">
    <source>
        <dbReference type="EMBL" id="KAI3934425.1"/>
    </source>
</evidence>
<comment type="caution">
    <text evidence="1">The sequence shown here is derived from an EMBL/GenBank/DDBJ whole genome shotgun (WGS) entry which is preliminary data.</text>
</comment>
<proteinExistence type="predicted"/>
<dbReference type="Proteomes" id="UP001202328">
    <property type="component" value="Unassembled WGS sequence"/>
</dbReference>
<protein>
    <submittedName>
        <fullName evidence="1">Uncharacterized protein</fullName>
    </submittedName>
</protein>
<organism evidence="1 2">
    <name type="scientific">Papaver atlanticum</name>
    <dbReference type="NCBI Taxonomy" id="357466"/>
    <lineage>
        <taxon>Eukaryota</taxon>
        <taxon>Viridiplantae</taxon>
        <taxon>Streptophyta</taxon>
        <taxon>Embryophyta</taxon>
        <taxon>Tracheophyta</taxon>
        <taxon>Spermatophyta</taxon>
        <taxon>Magnoliopsida</taxon>
        <taxon>Ranunculales</taxon>
        <taxon>Papaveraceae</taxon>
        <taxon>Papaveroideae</taxon>
        <taxon>Papaver</taxon>
    </lineage>
</organism>
<reference evidence="1" key="1">
    <citation type="submission" date="2022-04" db="EMBL/GenBank/DDBJ databases">
        <title>A functionally conserved STORR gene fusion in Papaver species that diverged 16.8 million years ago.</title>
        <authorList>
            <person name="Catania T."/>
        </authorList>
    </citation>
    <scope>NUCLEOTIDE SEQUENCE</scope>
    <source>
        <strain evidence="1">S-188037</strain>
    </source>
</reference>
<accession>A0AAD4T304</accession>
<dbReference type="EMBL" id="JAJJMB010006544">
    <property type="protein sequence ID" value="KAI3934425.1"/>
    <property type="molecule type" value="Genomic_DNA"/>
</dbReference>